<feature type="transmembrane region" description="Helical" evidence="11">
    <location>
        <begin position="191"/>
        <end position="215"/>
    </location>
</feature>
<evidence type="ECO:0000256" key="6">
    <source>
        <dbReference type="ARBA" id="ARBA00023136"/>
    </source>
</evidence>
<evidence type="ECO:0000313" key="13">
    <source>
        <dbReference type="EMBL" id="KAL1251128.1"/>
    </source>
</evidence>
<keyword evidence="8" id="KW-0675">Receptor</keyword>
<keyword evidence="5 11" id="KW-1133">Transmembrane helix</keyword>
<proteinExistence type="predicted"/>
<evidence type="ECO:0000256" key="5">
    <source>
        <dbReference type="ARBA" id="ARBA00022989"/>
    </source>
</evidence>
<dbReference type="SMART" id="SM00409">
    <property type="entry name" value="IG"/>
    <property type="match status" value="1"/>
</dbReference>
<keyword evidence="6 11" id="KW-0472">Membrane</keyword>
<organism evidence="13 14">
    <name type="scientific">Cirrhinus molitorella</name>
    <name type="common">mud carp</name>
    <dbReference type="NCBI Taxonomy" id="172907"/>
    <lineage>
        <taxon>Eukaryota</taxon>
        <taxon>Metazoa</taxon>
        <taxon>Chordata</taxon>
        <taxon>Craniata</taxon>
        <taxon>Vertebrata</taxon>
        <taxon>Euteleostomi</taxon>
        <taxon>Actinopterygii</taxon>
        <taxon>Neopterygii</taxon>
        <taxon>Teleostei</taxon>
        <taxon>Ostariophysi</taxon>
        <taxon>Cypriniformes</taxon>
        <taxon>Cyprinidae</taxon>
        <taxon>Labeoninae</taxon>
        <taxon>Labeonini</taxon>
        <taxon>Cirrhinus</taxon>
    </lineage>
</organism>
<dbReference type="PROSITE" id="PS50835">
    <property type="entry name" value="IG_LIKE"/>
    <property type="match status" value="1"/>
</dbReference>
<evidence type="ECO:0000256" key="8">
    <source>
        <dbReference type="ARBA" id="ARBA00023170"/>
    </source>
</evidence>
<keyword evidence="9" id="KW-0325">Glycoprotein</keyword>
<feature type="domain" description="Ig-like" evidence="12">
    <location>
        <begin position="72"/>
        <end position="169"/>
    </location>
</feature>
<reference evidence="13 14" key="1">
    <citation type="submission" date="2023-09" db="EMBL/GenBank/DDBJ databases">
        <authorList>
            <person name="Wang M."/>
        </authorList>
    </citation>
    <scope>NUCLEOTIDE SEQUENCE [LARGE SCALE GENOMIC DNA]</scope>
    <source>
        <strain evidence="13">GT-2023</strain>
        <tissue evidence="13">Liver</tissue>
    </source>
</reference>
<dbReference type="EMBL" id="JAYMGO010000022">
    <property type="protein sequence ID" value="KAL1251128.1"/>
    <property type="molecule type" value="Genomic_DNA"/>
</dbReference>
<evidence type="ECO:0000256" key="9">
    <source>
        <dbReference type="ARBA" id="ARBA00023180"/>
    </source>
</evidence>
<evidence type="ECO:0000256" key="10">
    <source>
        <dbReference type="ARBA" id="ARBA00023319"/>
    </source>
</evidence>
<keyword evidence="7" id="KW-1015">Disulfide bond</keyword>
<evidence type="ECO:0000256" key="4">
    <source>
        <dbReference type="ARBA" id="ARBA00022729"/>
    </source>
</evidence>
<evidence type="ECO:0000259" key="12">
    <source>
        <dbReference type="PROSITE" id="PS50835"/>
    </source>
</evidence>
<name>A0ABR3LE25_9TELE</name>
<dbReference type="InterPro" id="IPR003599">
    <property type="entry name" value="Ig_sub"/>
</dbReference>
<dbReference type="PANTHER" id="PTHR25466:SF14">
    <property type="entry name" value="BUTYROPHILIN SUBFAMILY 2 MEMBER A2-LIKE-RELATED"/>
    <property type="match status" value="1"/>
</dbReference>
<comment type="caution">
    <text evidence="13">The sequence shown here is derived from an EMBL/GenBank/DDBJ whole genome shotgun (WGS) entry which is preliminary data.</text>
</comment>
<keyword evidence="2" id="KW-1003">Cell membrane</keyword>
<dbReference type="SUPFAM" id="SSF48726">
    <property type="entry name" value="Immunoglobulin"/>
    <property type="match status" value="1"/>
</dbReference>
<dbReference type="InterPro" id="IPR051713">
    <property type="entry name" value="T-cell_Activation_Regulation"/>
</dbReference>
<accession>A0ABR3LE25</accession>
<evidence type="ECO:0000313" key="14">
    <source>
        <dbReference type="Proteomes" id="UP001558613"/>
    </source>
</evidence>
<protein>
    <recommendedName>
        <fullName evidence="12">Ig-like domain-containing protein</fullName>
    </recommendedName>
</protein>
<dbReference type="InterPro" id="IPR007110">
    <property type="entry name" value="Ig-like_dom"/>
</dbReference>
<keyword evidence="10" id="KW-0393">Immunoglobulin domain</keyword>
<dbReference type="Proteomes" id="UP001558613">
    <property type="component" value="Unassembled WGS sequence"/>
</dbReference>
<keyword evidence="4" id="KW-0732">Signal</keyword>
<dbReference type="InterPro" id="IPR036179">
    <property type="entry name" value="Ig-like_dom_sf"/>
</dbReference>
<dbReference type="Pfam" id="PF07686">
    <property type="entry name" value="V-set"/>
    <property type="match status" value="1"/>
</dbReference>
<evidence type="ECO:0000256" key="2">
    <source>
        <dbReference type="ARBA" id="ARBA00022475"/>
    </source>
</evidence>
<evidence type="ECO:0000256" key="3">
    <source>
        <dbReference type="ARBA" id="ARBA00022692"/>
    </source>
</evidence>
<comment type="subcellular location">
    <subcellularLocation>
        <location evidence="1">Cell membrane</location>
        <topology evidence="1">Single-pass type I membrane protein</topology>
    </subcellularLocation>
</comment>
<dbReference type="InterPro" id="IPR013106">
    <property type="entry name" value="Ig_V-set"/>
</dbReference>
<keyword evidence="14" id="KW-1185">Reference proteome</keyword>
<sequence length="257" mass="28790">MGERNYEADLSGLSPDMTNKTLNAGQNEECNIFREEFPKGNYNLILTCCIICVFAVLIKKVCLQVTVEAVIGGSVVLPCSSAEHDHKLQDIEVSWRHNGSKIVFDIIPNNTSPVTQDPENKNRTETFPQEYLKGNFSIKLNNLQHTDAGKYICYITHSDEFKTVQLIINGSVSTEQENQGETEQEGMGPSLSLLLVCIILPVMLFMAIILIVVFWRKKCSISHRAAGNEVGLANDEFERRAQYNPVKNDNYDEAVGK</sequence>
<evidence type="ECO:0000256" key="11">
    <source>
        <dbReference type="SAM" id="Phobius"/>
    </source>
</evidence>
<gene>
    <name evidence="13" type="ORF">QQF64_018924</name>
</gene>
<dbReference type="InterPro" id="IPR013783">
    <property type="entry name" value="Ig-like_fold"/>
</dbReference>
<evidence type="ECO:0000256" key="7">
    <source>
        <dbReference type="ARBA" id="ARBA00023157"/>
    </source>
</evidence>
<evidence type="ECO:0000256" key="1">
    <source>
        <dbReference type="ARBA" id="ARBA00004251"/>
    </source>
</evidence>
<keyword evidence="3 11" id="KW-0812">Transmembrane</keyword>
<dbReference type="PANTHER" id="PTHR25466">
    <property type="entry name" value="T-LYMPHOCYTE ACTIVATION ANTIGEN"/>
    <property type="match status" value="1"/>
</dbReference>
<dbReference type="Gene3D" id="2.60.40.10">
    <property type="entry name" value="Immunoglobulins"/>
    <property type="match status" value="1"/>
</dbReference>